<comment type="caution">
    <text evidence="2">The sequence shown here is derived from an EMBL/GenBank/DDBJ whole genome shotgun (WGS) entry which is preliminary data.</text>
</comment>
<dbReference type="Proteomes" id="UP000295444">
    <property type="component" value="Unassembled WGS sequence"/>
</dbReference>
<feature type="compositionally biased region" description="Low complexity" evidence="1">
    <location>
        <begin position="41"/>
        <end position="50"/>
    </location>
</feature>
<keyword evidence="3" id="KW-1185">Reference proteome</keyword>
<evidence type="ECO:0000313" key="3">
    <source>
        <dbReference type="Proteomes" id="UP000295444"/>
    </source>
</evidence>
<dbReference type="AlphaFoldDB" id="A0A4R6SLV2"/>
<feature type="compositionally biased region" description="Gly residues" evidence="1">
    <location>
        <begin position="51"/>
        <end position="62"/>
    </location>
</feature>
<name>A0A4R6SLV2_LABRH</name>
<evidence type="ECO:0000313" key="2">
    <source>
        <dbReference type="EMBL" id="TDQ04530.1"/>
    </source>
</evidence>
<dbReference type="EMBL" id="SNXZ01000001">
    <property type="protein sequence ID" value="TDQ04530.1"/>
    <property type="molecule type" value="Genomic_DNA"/>
</dbReference>
<proteinExistence type="predicted"/>
<organism evidence="2 3">
    <name type="scientific">Labedaea rhizosphaerae</name>
    <dbReference type="NCBI Taxonomy" id="598644"/>
    <lineage>
        <taxon>Bacteria</taxon>
        <taxon>Bacillati</taxon>
        <taxon>Actinomycetota</taxon>
        <taxon>Actinomycetes</taxon>
        <taxon>Pseudonocardiales</taxon>
        <taxon>Pseudonocardiaceae</taxon>
        <taxon>Labedaea</taxon>
    </lineage>
</organism>
<protein>
    <submittedName>
        <fullName evidence="2">Uncharacterized protein</fullName>
    </submittedName>
</protein>
<reference evidence="2 3" key="1">
    <citation type="submission" date="2019-03" db="EMBL/GenBank/DDBJ databases">
        <title>Genomic Encyclopedia of Type Strains, Phase IV (KMG-IV): sequencing the most valuable type-strain genomes for metagenomic binning, comparative biology and taxonomic classification.</title>
        <authorList>
            <person name="Goeker M."/>
        </authorList>
    </citation>
    <scope>NUCLEOTIDE SEQUENCE [LARGE SCALE GENOMIC DNA]</scope>
    <source>
        <strain evidence="2 3">DSM 45361</strain>
    </source>
</reference>
<evidence type="ECO:0000256" key="1">
    <source>
        <dbReference type="SAM" id="MobiDB-lite"/>
    </source>
</evidence>
<sequence>MIGIPMNPSTQPAMAIHCQSRSPPVASRNTHATNHTAVPMTTSRGRFTSRGGRGGGGNLTIS</sequence>
<gene>
    <name evidence="2" type="ORF">EV186_101482</name>
</gene>
<feature type="compositionally biased region" description="Polar residues" evidence="1">
    <location>
        <begin position="19"/>
        <end position="40"/>
    </location>
</feature>
<accession>A0A4R6SLV2</accession>
<feature type="region of interest" description="Disordered" evidence="1">
    <location>
        <begin position="1"/>
        <end position="62"/>
    </location>
</feature>